<dbReference type="Proteomes" id="UP000004259">
    <property type="component" value="Unassembled WGS sequence"/>
</dbReference>
<keyword evidence="2" id="KW-1185">Reference proteome</keyword>
<accession>E9SF51</accession>
<organism evidence="1 2">
    <name type="scientific">Ruminococcus albus 8</name>
    <dbReference type="NCBI Taxonomy" id="246199"/>
    <lineage>
        <taxon>Bacteria</taxon>
        <taxon>Bacillati</taxon>
        <taxon>Bacillota</taxon>
        <taxon>Clostridia</taxon>
        <taxon>Eubacteriales</taxon>
        <taxon>Oscillospiraceae</taxon>
        <taxon>Ruminococcus</taxon>
    </lineage>
</organism>
<sequence>MSDGGVSSSLEIGTPRSADALRGAFVGISAGYARILY</sequence>
<dbReference type="EMBL" id="ADKM02000111">
    <property type="protein sequence ID" value="EGC02098.1"/>
    <property type="molecule type" value="Genomic_DNA"/>
</dbReference>
<evidence type="ECO:0000313" key="2">
    <source>
        <dbReference type="Proteomes" id="UP000004259"/>
    </source>
</evidence>
<protein>
    <submittedName>
        <fullName evidence="1">Uncharacterized protein</fullName>
    </submittedName>
</protein>
<reference evidence="1 2" key="1">
    <citation type="submission" date="2011-02" db="EMBL/GenBank/DDBJ databases">
        <authorList>
            <person name="Nelson K.E."/>
            <person name="Sutton G."/>
            <person name="Torralba M."/>
            <person name="Durkin S."/>
            <person name="Harkins D."/>
            <person name="Montgomery R."/>
            <person name="Ziemer C."/>
            <person name="Klaassens E."/>
            <person name="Ocuiv P."/>
            <person name="Morrison M."/>
        </authorList>
    </citation>
    <scope>NUCLEOTIDE SEQUENCE [LARGE SCALE GENOMIC DNA]</scope>
    <source>
        <strain evidence="1 2">8</strain>
    </source>
</reference>
<proteinExistence type="predicted"/>
<dbReference type="AlphaFoldDB" id="E9SF51"/>
<gene>
    <name evidence="1" type="ORF">CUS_4890</name>
</gene>
<comment type="caution">
    <text evidence="1">The sequence shown here is derived from an EMBL/GenBank/DDBJ whole genome shotgun (WGS) entry which is preliminary data.</text>
</comment>
<dbReference type="STRING" id="246199.CUS_4890"/>
<name>E9SF51_RUMAL</name>
<evidence type="ECO:0000313" key="1">
    <source>
        <dbReference type="EMBL" id="EGC02098.1"/>
    </source>
</evidence>